<accession>A0ABP8FZN7</accession>
<evidence type="ECO:0000313" key="2">
    <source>
        <dbReference type="EMBL" id="GAA4314318.1"/>
    </source>
</evidence>
<keyword evidence="3" id="KW-1185">Reference proteome</keyword>
<dbReference type="InterPro" id="IPR014509">
    <property type="entry name" value="YjdF-like"/>
</dbReference>
<organism evidence="2 3">
    <name type="scientific">Mucilaginibacter gynuensis</name>
    <dbReference type="NCBI Taxonomy" id="1302236"/>
    <lineage>
        <taxon>Bacteria</taxon>
        <taxon>Pseudomonadati</taxon>
        <taxon>Bacteroidota</taxon>
        <taxon>Sphingobacteriia</taxon>
        <taxon>Sphingobacteriales</taxon>
        <taxon>Sphingobacteriaceae</taxon>
        <taxon>Mucilaginibacter</taxon>
    </lineage>
</organism>
<dbReference type="RefSeq" id="WP_345209951.1">
    <property type="nucleotide sequence ID" value="NZ_BAABFT010000002.1"/>
</dbReference>
<dbReference type="InterPro" id="IPR058534">
    <property type="entry name" value="YjdF"/>
</dbReference>
<feature type="transmembrane region" description="Helical" evidence="1">
    <location>
        <begin position="32"/>
        <end position="49"/>
    </location>
</feature>
<keyword evidence="1" id="KW-1133">Transmembrane helix</keyword>
<name>A0ABP8FZN7_9SPHI</name>
<protein>
    <submittedName>
        <fullName evidence="2">DUF2238 domain-containing protein</fullName>
    </submittedName>
</protein>
<comment type="caution">
    <text evidence="2">The sequence shown here is derived from an EMBL/GenBank/DDBJ whole genome shotgun (WGS) entry which is preliminary data.</text>
</comment>
<dbReference type="Pfam" id="PF09997">
    <property type="entry name" value="DUF2238"/>
    <property type="match status" value="1"/>
</dbReference>
<sequence length="203" mass="23295">MKKYYILIILFFAGLIVSGINPHDYFTWLLEVFPAIIGLVAPALTFKRFRFTMLTYTMILVHSYILFTGGHYTYAEVPLFDWIRDVFHQSRNNYDKVGHFTQGFVPAMITREIFVRGKVIQSKAWMAFLTICVCTTISVLYEFLEWGVSLLSGQSGDSFLGTQGYVWDTQSDMLYAMIGAICMVIFLSKVQDKAIERSKELPA</sequence>
<dbReference type="Proteomes" id="UP001500582">
    <property type="component" value="Unassembled WGS sequence"/>
</dbReference>
<dbReference type="PIRSF" id="PIRSF020606">
    <property type="entry name" value="UCP020606"/>
    <property type="match status" value="1"/>
</dbReference>
<proteinExistence type="predicted"/>
<keyword evidence="1" id="KW-0812">Transmembrane</keyword>
<dbReference type="EMBL" id="BAABFT010000002">
    <property type="protein sequence ID" value="GAA4314318.1"/>
    <property type="molecule type" value="Genomic_DNA"/>
</dbReference>
<gene>
    <name evidence="2" type="ORF">GCM10023149_10440</name>
</gene>
<keyword evidence="1" id="KW-0472">Membrane</keyword>
<reference evidence="3" key="1">
    <citation type="journal article" date="2019" name="Int. J. Syst. Evol. Microbiol.">
        <title>The Global Catalogue of Microorganisms (GCM) 10K type strain sequencing project: providing services to taxonomists for standard genome sequencing and annotation.</title>
        <authorList>
            <consortium name="The Broad Institute Genomics Platform"/>
            <consortium name="The Broad Institute Genome Sequencing Center for Infectious Disease"/>
            <person name="Wu L."/>
            <person name="Ma J."/>
        </authorList>
    </citation>
    <scope>NUCLEOTIDE SEQUENCE [LARGE SCALE GENOMIC DNA]</scope>
    <source>
        <strain evidence="3">JCM 17705</strain>
    </source>
</reference>
<evidence type="ECO:0000256" key="1">
    <source>
        <dbReference type="SAM" id="Phobius"/>
    </source>
</evidence>
<feature type="transmembrane region" description="Helical" evidence="1">
    <location>
        <begin position="124"/>
        <end position="144"/>
    </location>
</feature>
<feature type="transmembrane region" description="Helical" evidence="1">
    <location>
        <begin position="173"/>
        <end position="190"/>
    </location>
</feature>
<evidence type="ECO:0000313" key="3">
    <source>
        <dbReference type="Proteomes" id="UP001500582"/>
    </source>
</evidence>